<comment type="caution">
    <text evidence="2">The sequence shown here is derived from an EMBL/GenBank/DDBJ whole genome shotgun (WGS) entry which is preliminary data.</text>
</comment>
<evidence type="ECO:0000313" key="2">
    <source>
        <dbReference type="EMBL" id="TFE36867.1"/>
    </source>
</evidence>
<organism evidence="2 3">
    <name type="scientific">Paraburkholderia dipogonis</name>
    <dbReference type="NCBI Taxonomy" id="1211383"/>
    <lineage>
        <taxon>Bacteria</taxon>
        <taxon>Pseudomonadati</taxon>
        <taxon>Pseudomonadota</taxon>
        <taxon>Betaproteobacteria</taxon>
        <taxon>Burkholderiales</taxon>
        <taxon>Burkholderiaceae</taxon>
        <taxon>Paraburkholderia</taxon>
    </lineage>
</organism>
<accession>A0A4Y8MHE2</accession>
<evidence type="ECO:0000256" key="1">
    <source>
        <dbReference type="SAM" id="MobiDB-lite"/>
    </source>
</evidence>
<feature type="region of interest" description="Disordered" evidence="1">
    <location>
        <begin position="76"/>
        <end position="97"/>
    </location>
</feature>
<name>A0A4Y8MHE2_9BURK</name>
<evidence type="ECO:0000313" key="3">
    <source>
        <dbReference type="Proteomes" id="UP000297385"/>
    </source>
</evidence>
<proteinExistence type="predicted"/>
<dbReference type="Proteomes" id="UP000297385">
    <property type="component" value="Unassembled WGS sequence"/>
</dbReference>
<dbReference type="EMBL" id="SNVI01000008">
    <property type="protein sequence ID" value="TFE36867.1"/>
    <property type="molecule type" value="Genomic_DNA"/>
</dbReference>
<reference evidence="2 3" key="1">
    <citation type="submission" date="2019-03" db="EMBL/GenBank/DDBJ databases">
        <title>Complete Genome Sequence of Paraburkholderia dipogonis ICMP 19430T, a Nitrogen-fixing Symbiont of the South African Invasive Legume Dipogon lignosus in New Zealand.</title>
        <authorList>
            <person name="De Meyer S.E."/>
        </authorList>
    </citation>
    <scope>NUCLEOTIDE SEQUENCE [LARGE SCALE GENOMIC DNA]</scope>
    <source>
        <strain evidence="2 3">ICMP 19430</strain>
    </source>
</reference>
<dbReference type="RefSeq" id="WP_134466788.1">
    <property type="nucleotide sequence ID" value="NZ_SNVI01000008.1"/>
</dbReference>
<protein>
    <submittedName>
        <fullName evidence="2">Uncharacterized protein</fullName>
    </submittedName>
</protein>
<gene>
    <name evidence="2" type="ORF">E2553_45360</name>
</gene>
<dbReference type="AlphaFoldDB" id="A0A4Y8MHE2"/>
<dbReference type="InterPro" id="IPR029068">
    <property type="entry name" value="Glyas_Bleomycin-R_OHBP_Dase"/>
</dbReference>
<dbReference type="Gene3D" id="3.10.180.10">
    <property type="entry name" value="2,3-Dihydroxybiphenyl 1,2-Dioxygenase, domain 1"/>
    <property type="match status" value="1"/>
</dbReference>
<dbReference type="SUPFAM" id="SSF54593">
    <property type="entry name" value="Glyoxalase/Bleomycin resistance protein/Dihydroxybiphenyl dioxygenase"/>
    <property type="match status" value="1"/>
</dbReference>
<sequence length="292" mass="31483">MEPLAIAHIGILVADVETARRNWAKALGASFSQIVRYRSTAWSGIADPVPHANDLRQTIYVGVNPSIEIQEFVANGSHSPSRGEGGHHLSFPPVSDNNERRRELATLGIGMAGGANHEGRWIIQFSDPQKLNNVSTEWVEESEGHLDLKDDGSPIDRLPDGSATIFDAETTRTFGAHRPQSDIVEFGVLVADLGKAIETWSAVTGYAFDAAGNGGRSAVTRGMVPAVRLVEAQGNFAREGLYCAVVETKSIDETIERLRSAKVPFVDESGVKVSVDPAYLNGFSLQFVSANI</sequence>